<feature type="coiled-coil region" evidence="7">
    <location>
        <begin position="231"/>
        <end position="270"/>
    </location>
</feature>
<evidence type="ECO:0000256" key="6">
    <source>
        <dbReference type="PROSITE-ProRule" id="PRU00259"/>
    </source>
</evidence>
<comment type="subcellular location">
    <subcellularLocation>
        <location evidence="2">Cytoplasm</location>
        <location evidence="2">Cytoskeleton</location>
        <location evidence="2">Cilium basal body</location>
    </subcellularLocation>
    <subcellularLocation>
        <location evidence="1">Cytoplasm</location>
        <location evidence="1">Cytoskeleton</location>
        <location evidence="1">Microtubule organizing center</location>
        <location evidence="1">Centrosome</location>
        <location evidence="1">Centriole</location>
    </subcellularLocation>
</comment>
<keyword evidence="5" id="KW-0966">Cell projection</keyword>
<dbReference type="PROSITE" id="PS50176">
    <property type="entry name" value="ARM_REPEAT"/>
    <property type="match status" value="1"/>
</dbReference>
<dbReference type="GO" id="GO:0060271">
    <property type="term" value="P:cilium assembly"/>
    <property type="evidence" value="ECO:0007669"/>
    <property type="project" value="InterPro"/>
</dbReference>
<evidence type="ECO:0000256" key="3">
    <source>
        <dbReference type="ARBA" id="ARBA00021146"/>
    </source>
</evidence>
<evidence type="ECO:0000256" key="4">
    <source>
        <dbReference type="ARBA" id="ARBA00022794"/>
    </source>
</evidence>
<feature type="domain" description="LisH" evidence="9">
    <location>
        <begin position="424"/>
        <end position="513"/>
    </location>
</feature>
<comment type="caution">
    <text evidence="11">The sequence shown here is derived from an EMBL/GenBank/DDBJ whole genome shotgun (WGS) entry which is preliminary data.</text>
</comment>
<proteinExistence type="predicted"/>
<accession>A0A0M0K6L4</accession>
<keyword evidence="12" id="KW-1185">Reference proteome</keyword>
<dbReference type="OrthoDB" id="538223at2759"/>
<evidence type="ECO:0000256" key="8">
    <source>
        <dbReference type="SAM" id="MobiDB-lite"/>
    </source>
</evidence>
<evidence type="ECO:0000259" key="9">
    <source>
        <dbReference type="Pfam" id="PF21050"/>
    </source>
</evidence>
<evidence type="ECO:0000313" key="11">
    <source>
        <dbReference type="EMBL" id="KOO34262.1"/>
    </source>
</evidence>
<feature type="compositionally biased region" description="Basic residues" evidence="8">
    <location>
        <begin position="580"/>
        <end position="589"/>
    </location>
</feature>
<evidence type="ECO:0000256" key="7">
    <source>
        <dbReference type="SAM" id="Coils"/>
    </source>
</evidence>
<feature type="domain" description="ARMC9 CTLH-like" evidence="10">
    <location>
        <begin position="72"/>
        <end position="200"/>
    </location>
</feature>
<dbReference type="Pfam" id="PF23138">
    <property type="entry name" value="CTLH_Armc9"/>
    <property type="match status" value="1"/>
</dbReference>
<name>A0A0M0K6L4_9EUKA</name>
<dbReference type="EMBL" id="JWZX01001276">
    <property type="protein sequence ID" value="KOO34262.1"/>
    <property type="molecule type" value="Genomic_DNA"/>
</dbReference>
<feature type="repeat" description="ARM" evidence="6">
    <location>
        <begin position="385"/>
        <end position="429"/>
    </location>
</feature>
<keyword evidence="7" id="KW-0175">Coiled coil</keyword>
<dbReference type="InterPro" id="IPR006594">
    <property type="entry name" value="LisH"/>
</dbReference>
<dbReference type="InterPro" id="IPR016024">
    <property type="entry name" value="ARM-type_fold"/>
</dbReference>
<dbReference type="InterPro" id="IPR000225">
    <property type="entry name" value="Armadillo"/>
</dbReference>
<dbReference type="InterPro" id="IPR040369">
    <property type="entry name" value="ARMC9"/>
</dbReference>
<dbReference type="PROSITE" id="PS50896">
    <property type="entry name" value="LISH"/>
    <property type="match status" value="1"/>
</dbReference>
<dbReference type="GO" id="GO:0005814">
    <property type="term" value="C:centriole"/>
    <property type="evidence" value="ECO:0007669"/>
    <property type="project" value="UniProtKB-SubCell"/>
</dbReference>
<sequence>MNRWSKQIGHVIADRGRVQWSPDEEVDLLVLEYLAHAGYERTTQQLKNELRERREGKQQNWRPVGRDMQDKVKDRMLRALDRGEREEVLKLWDNFVPPLVRRSDKNAQKLEFYLNIFFAIFPLHPTNPTPQPNNLGAAMRTFKTYLETDGAALAVTPEFLAYYAMPHVPDISRHPSFKELFSAEWARALKARLADFLARTPQFAAEPRLLGICRSYRELSAGASAGAEHPVANASRDLQALKQRLIDSELRAIEAKREAAAAAAVEAEREAALKRGSKELSGIAAEAISTLGEVLHPSALASIDASAVNVLRQRLHGAEERLGLELSDLGSHVAKVKQTMIAGSEGAPALVQALRWRLTKPARHQRKAALMQYIQNDLLEAAVPGLIQRLCSLLTSEAVDTVARQNCLGALQKLSLRRQPQNAMIQSGVIAWLVTQLADTDALSQYAIEYGTALLMNLSLRSEGRTKCVASELDILGVLSQLMESDSTQVRTYVNGTLYSILVRSELKARAAEALQYAEQAGGTGAFGASVGPAVEEDLPEEGTFASPGGAEDETIPEMVSYPDPDAVDVTSPTIPVRNRLSRTPHKKTRDASVPPVQPTASRPRATVERLHRRPTNNPPLDASPAKGGGSTSARNKPAAKPDAADEK</sequence>
<dbReference type="PANTHER" id="PTHR14881:SF4">
    <property type="entry name" value="LISH DOMAIN-CONTAINING PROTEIN ARMC9"/>
    <property type="match status" value="1"/>
</dbReference>
<dbReference type="GO" id="GO:0036064">
    <property type="term" value="C:ciliary basal body"/>
    <property type="evidence" value="ECO:0007669"/>
    <property type="project" value="InterPro"/>
</dbReference>
<dbReference type="Pfam" id="PF21050">
    <property type="entry name" value="ARMC9_ARM"/>
    <property type="match status" value="1"/>
</dbReference>
<dbReference type="Gene3D" id="1.25.10.10">
    <property type="entry name" value="Leucine-rich Repeat Variant"/>
    <property type="match status" value="1"/>
</dbReference>
<dbReference type="InterPro" id="IPR011989">
    <property type="entry name" value="ARM-like"/>
</dbReference>
<dbReference type="GO" id="GO:0097542">
    <property type="term" value="C:ciliary tip"/>
    <property type="evidence" value="ECO:0007669"/>
    <property type="project" value="TreeGrafter"/>
</dbReference>
<dbReference type="SUPFAM" id="SSF48371">
    <property type="entry name" value="ARM repeat"/>
    <property type="match status" value="1"/>
</dbReference>
<dbReference type="Proteomes" id="UP000037460">
    <property type="component" value="Unassembled WGS sequence"/>
</dbReference>
<evidence type="ECO:0000256" key="5">
    <source>
        <dbReference type="ARBA" id="ARBA00023273"/>
    </source>
</evidence>
<evidence type="ECO:0000256" key="2">
    <source>
        <dbReference type="ARBA" id="ARBA00004120"/>
    </source>
</evidence>
<feature type="region of interest" description="Disordered" evidence="8">
    <location>
        <begin position="539"/>
        <end position="648"/>
    </location>
</feature>
<evidence type="ECO:0000313" key="12">
    <source>
        <dbReference type="Proteomes" id="UP000037460"/>
    </source>
</evidence>
<dbReference type="AlphaFoldDB" id="A0A0M0K6L4"/>
<evidence type="ECO:0000259" key="10">
    <source>
        <dbReference type="Pfam" id="PF23138"/>
    </source>
</evidence>
<gene>
    <name evidence="11" type="ORF">Ctob_009004</name>
</gene>
<evidence type="ECO:0000256" key="1">
    <source>
        <dbReference type="ARBA" id="ARBA00004114"/>
    </source>
</evidence>
<protein>
    <recommendedName>
        <fullName evidence="3">LisH domain-containing protein ARMC9</fullName>
    </recommendedName>
</protein>
<keyword evidence="4" id="KW-0970">Cilium biogenesis/degradation</keyword>
<dbReference type="PANTHER" id="PTHR14881">
    <property type="entry name" value="LISH DOMAIN-CONTAINING PROTEIN ARMC9"/>
    <property type="match status" value="1"/>
</dbReference>
<dbReference type="InterPro" id="IPR056327">
    <property type="entry name" value="ARMC9_CTLH-like_dom"/>
</dbReference>
<dbReference type="InterPro" id="IPR048959">
    <property type="entry name" value="ARMC9_ARM_dom"/>
</dbReference>
<reference evidence="12" key="1">
    <citation type="journal article" date="2015" name="PLoS Genet.">
        <title>Genome Sequence and Transcriptome Analyses of Chrysochromulina tobin: Metabolic Tools for Enhanced Algal Fitness in the Prominent Order Prymnesiales (Haptophyceae).</title>
        <authorList>
            <person name="Hovde B.T."/>
            <person name="Deodato C.R."/>
            <person name="Hunsperger H.M."/>
            <person name="Ryken S.A."/>
            <person name="Yost W."/>
            <person name="Jha R.K."/>
            <person name="Patterson J."/>
            <person name="Monnat R.J. Jr."/>
            <person name="Barlow S.B."/>
            <person name="Starkenburg S.R."/>
            <person name="Cattolico R.A."/>
        </authorList>
    </citation>
    <scope>NUCLEOTIDE SEQUENCE</scope>
    <source>
        <strain evidence="12">CCMP291</strain>
    </source>
</reference>
<organism evidence="11 12">
    <name type="scientific">Chrysochromulina tobinii</name>
    <dbReference type="NCBI Taxonomy" id="1460289"/>
    <lineage>
        <taxon>Eukaryota</taxon>
        <taxon>Haptista</taxon>
        <taxon>Haptophyta</taxon>
        <taxon>Prymnesiophyceae</taxon>
        <taxon>Prymnesiales</taxon>
        <taxon>Chrysochromulinaceae</taxon>
        <taxon>Chrysochromulina</taxon>
    </lineage>
</organism>